<evidence type="ECO:0000256" key="2">
    <source>
        <dbReference type="ARBA" id="ARBA00023015"/>
    </source>
</evidence>
<dbReference type="InterPro" id="IPR016032">
    <property type="entry name" value="Sig_transdc_resp-reg_C-effctor"/>
</dbReference>
<evidence type="ECO:0000256" key="6">
    <source>
        <dbReference type="SAM" id="MobiDB-lite"/>
    </source>
</evidence>
<dbReference type="SUPFAM" id="SSF48452">
    <property type="entry name" value="TPR-like"/>
    <property type="match status" value="2"/>
</dbReference>
<accession>A0AAC9HL86</accession>
<dbReference type="Gene3D" id="3.40.50.300">
    <property type="entry name" value="P-loop containing nucleotide triphosphate hydrolases"/>
    <property type="match status" value="1"/>
</dbReference>
<keyword evidence="4" id="KW-0804">Transcription</keyword>
<protein>
    <submittedName>
        <fullName evidence="8">DNA-binding transcriptional activator of the SARP family</fullName>
    </submittedName>
</protein>
<evidence type="ECO:0000313" key="9">
    <source>
        <dbReference type="Proteomes" id="UP000095210"/>
    </source>
</evidence>
<keyword evidence="3 5" id="KW-0238">DNA-binding</keyword>
<keyword evidence="9" id="KW-1185">Reference proteome</keyword>
<gene>
    <name evidence="8" type="ORF">TL08_02015</name>
</gene>
<proteinExistence type="inferred from homology"/>
<evidence type="ECO:0000259" key="7">
    <source>
        <dbReference type="PROSITE" id="PS51755"/>
    </source>
</evidence>
<dbReference type="SUPFAM" id="SSF46894">
    <property type="entry name" value="C-terminal effector domain of the bipartite response regulators"/>
    <property type="match status" value="1"/>
</dbReference>
<keyword evidence="2" id="KW-0805">Transcription regulation</keyword>
<feature type="region of interest" description="Disordered" evidence="6">
    <location>
        <begin position="971"/>
        <end position="990"/>
    </location>
</feature>
<dbReference type="GO" id="GO:0000160">
    <property type="term" value="P:phosphorelay signal transduction system"/>
    <property type="evidence" value="ECO:0007669"/>
    <property type="project" value="InterPro"/>
</dbReference>
<dbReference type="SMART" id="SM01043">
    <property type="entry name" value="BTAD"/>
    <property type="match status" value="1"/>
</dbReference>
<dbReference type="InterPro" id="IPR001867">
    <property type="entry name" value="OmpR/PhoB-type_DNA-bd"/>
</dbReference>
<evidence type="ECO:0000256" key="3">
    <source>
        <dbReference type="ARBA" id="ARBA00023125"/>
    </source>
</evidence>
<dbReference type="RefSeq" id="WP_069846137.1">
    <property type="nucleotide sequence ID" value="NZ_CP014859.1"/>
</dbReference>
<evidence type="ECO:0000256" key="4">
    <source>
        <dbReference type="ARBA" id="ARBA00023163"/>
    </source>
</evidence>
<dbReference type="CDD" id="cd15831">
    <property type="entry name" value="BTAD"/>
    <property type="match status" value="1"/>
</dbReference>
<evidence type="ECO:0000256" key="1">
    <source>
        <dbReference type="ARBA" id="ARBA00005820"/>
    </source>
</evidence>
<dbReference type="Pfam" id="PF00486">
    <property type="entry name" value="Trans_reg_C"/>
    <property type="match status" value="1"/>
</dbReference>
<dbReference type="InterPro" id="IPR051677">
    <property type="entry name" value="AfsR-DnrI-RedD_regulator"/>
</dbReference>
<organism evidence="8 9">
    <name type="scientific">Actinoalloteichus hymeniacidonis</name>
    <dbReference type="NCBI Taxonomy" id="340345"/>
    <lineage>
        <taxon>Bacteria</taxon>
        <taxon>Bacillati</taxon>
        <taxon>Actinomycetota</taxon>
        <taxon>Actinomycetes</taxon>
        <taxon>Pseudonocardiales</taxon>
        <taxon>Pseudonocardiaceae</taxon>
        <taxon>Actinoalloteichus</taxon>
    </lineage>
</organism>
<dbReference type="AlphaFoldDB" id="A0AAC9HL86"/>
<dbReference type="SUPFAM" id="SSF52540">
    <property type="entry name" value="P-loop containing nucleoside triphosphate hydrolases"/>
    <property type="match status" value="1"/>
</dbReference>
<dbReference type="Gene3D" id="1.25.40.10">
    <property type="entry name" value="Tetratricopeptide repeat domain"/>
    <property type="match status" value="2"/>
</dbReference>
<sequence length="990" mass="107773">MDPGTPPVGANRLEFRLLGAFEVLSCGRPIVLGSRAMRRLMALLTLNANQVVSVDRIIKVLWDGEPPATVRTILQGYVSRLRKLIVGAAGDVGDVAIITRSPGYLLRIDPGRIDLHRARELAKKAALLTGRSRAVALRAALELWRGHTLADMDDLPALRAIAMSIEELRLSLVEDRIAAELAEGPRTGLVTELDELVAAHPLRERLTDQLMMALHHTGRRADALRRYHALRERLAEELGVDPSPQLQLTYQRILQDEATVVAPETAEPASTDSNEPAVVQPVAGHTQVVPAQLPPRIGGFVGRDEEFIVLDSLRPSRRDEGGSTIAVVSGEAGLGKSALAVNWAHRVSNGPDSEYPDGQLFASLRAVDPCDPPVSPADVLRQFLIGLGLTSEQIPTGLTERTALYRSITAKRRMLVLLDDAVDHLQVSPLLPASPSCTVVITSRRMLDGLLITNGARLIRLGPLSAAQAGELIKRLAVGVEPTASDLDRLTELCGNLPLALRIAAARMTGDPELSIGDLIDELADERRRLGALRAGDPQISVRGALELTYRRLRSDAARLFRLIGVHPGVELSRSVLAAMSGSAFAQVAEQLHVLESVHLISSREHGRFGSHDLVRLYARELATDELDDAERLAAETAMVDFYLAVAERGRDLIRSTPGSPGPYAPGFELPETTSLDQAVGWFDREWNNLMHAARTAVRRQRHEAAWRIAWGAAPYVLFRHLLDESTELFDQGLASARTSGDRFGECLMLRCRVNVALYRSAKSEEALEHAVEALAIAEELGKLEILAPAVSSVFTSQANLGRYEDARQGGERALSLYQQLGDLPGQAMALNNLAMIDQFCGRVERAYERCLEVLALYRRFHDPGHEAVVLNNLSELAAELGDWSAAENFARQARSVAVSCGASVQEAKALVHLGDVYHHLGDQFSAKFRWEQALILLQGSSSPVRAEIDERLARLTTDSTLPVLDGEAAAAAIPSPQTEQASKASRDPV</sequence>
<dbReference type="Gene3D" id="1.10.10.10">
    <property type="entry name" value="Winged helix-like DNA-binding domain superfamily/Winged helix DNA-binding domain"/>
    <property type="match status" value="1"/>
</dbReference>
<dbReference type="InterPro" id="IPR005158">
    <property type="entry name" value="BTAD"/>
</dbReference>
<dbReference type="GO" id="GO:0006355">
    <property type="term" value="P:regulation of DNA-templated transcription"/>
    <property type="evidence" value="ECO:0007669"/>
    <property type="project" value="InterPro"/>
</dbReference>
<dbReference type="PROSITE" id="PS51755">
    <property type="entry name" value="OMPR_PHOB"/>
    <property type="match status" value="1"/>
</dbReference>
<dbReference type="PANTHER" id="PTHR35807:SF1">
    <property type="entry name" value="TRANSCRIPTIONAL REGULATOR REDD"/>
    <property type="match status" value="1"/>
</dbReference>
<dbReference type="PRINTS" id="PR00364">
    <property type="entry name" value="DISEASERSIST"/>
</dbReference>
<dbReference type="Pfam" id="PF03704">
    <property type="entry name" value="BTAD"/>
    <property type="match status" value="1"/>
</dbReference>
<dbReference type="InterPro" id="IPR036388">
    <property type="entry name" value="WH-like_DNA-bd_sf"/>
</dbReference>
<dbReference type="EMBL" id="CP014859">
    <property type="protein sequence ID" value="AOS61241.1"/>
    <property type="molecule type" value="Genomic_DNA"/>
</dbReference>
<evidence type="ECO:0000256" key="5">
    <source>
        <dbReference type="PROSITE-ProRule" id="PRU01091"/>
    </source>
</evidence>
<reference evidence="9" key="1">
    <citation type="submission" date="2016-03" db="EMBL/GenBank/DDBJ databases">
        <title>Complete genome sequence of the type strain Actinoalloteichus hymeniacidonis DSM 45092.</title>
        <authorList>
            <person name="Schaffert L."/>
            <person name="Albersmeier A."/>
            <person name="Winkler A."/>
            <person name="Kalinowski J."/>
            <person name="Zotchev S."/>
            <person name="Ruckert C."/>
        </authorList>
    </citation>
    <scope>NUCLEOTIDE SEQUENCE [LARGE SCALE GENOMIC DNA]</scope>
    <source>
        <strain evidence="9">HPA177(T) (DSM 45092(T))</strain>
    </source>
</reference>
<dbReference type="GO" id="GO:0003677">
    <property type="term" value="F:DNA binding"/>
    <property type="evidence" value="ECO:0007669"/>
    <property type="project" value="UniProtKB-UniRule"/>
</dbReference>
<dbReference type="SMART" id="SM00028">
    <property type="entry name" value="TPR"/>
    <property type="match status" value="3"/>
</dbReference>
<dbReference type="InterPro" id="IPR011990">
    <property type="entry name" value="TPR-like_helical_dom_sf"/>
</dbReference>
<dbReference type="InterPro" id="IPR027417">
    <property type="entry name" value="P-loop_NTPase"/>
</dbReference>
<dbReference type="SMART" id="SM00862">
    <property type="entry name" value="Trans_reg_C"/>
    <property type="match status" value="1"/>
</dbReference>
<dbReference type="KEGG" id="ahm:TL08_02015"/>
<name>A0AAC9HL86_9PSEU</name>
<dbReference type="PANTHER" id="PTHR35807">
    <property type="entry name" value="TRANSCRIPTIONAL REGULATOR REDD-RELATED"/>
    <property type="match status" value="1"/>
</dbReference>
<comment type="similarity">
    <text evidence="1">Belongs to the AfsR/DnrI/RedD regulatory family.</text>
</comment>
<evidence type="ECO:0000313" key="8">
    <source>
        <dbReference type="EMBL" id="AOS61241.1"/>
    </source>
</evidence>
<dbReference type="Pfam" id="PF13424">
    <property type="entry name" value="TPR_12"/>
    <property type="match status" value="1"/>
</dbReference>
<feature type="DNA-binding region" description="OmpR/PhoB-type" evidence="5">
    <location>
        <begin position="3"/>
        <end position="108"/>
    </location>
</feature>
<feature type="domain" description="OmpR/PhoB-type" evidence="7">
    <location>
        <begin position="3"/>
        <end position="108"/>
    </location>
</feature>
<dbReference type="Proteomes" id="UP000095210">
    <property type="component" value="Chromosome"/>
</dbReference>
<dbReference type="InterPro" id="IPR019734">
    <property type="entry name" value="TPR_rpt"/>
</dbReference>